<dbReference type="PANTHER" id="PTHR37540:SF5">
    <property type="entry name" value="TRANSCRIPTION FACTOR DOMAIN-CONTAINING PROTEIN"/>
    <property type="match status" value="1"/>
</dbReference>
<evidence type="ECO:0008006" key="4">
    <source>
        <dbReference type="Google" id="ProtNLM"/>
    </source>
</evidence>
<reference evidence="2 3" key="1">
    <citation type="submission" date="2016-04" db="EMBL/GenBank/DDBJ databases">
        <title>A degradative enzymes factory behind the ericoid mycorrhizal symbiosis.</title>
        <authorList>
            <consortium name="DOE Joint Genome Institute"/>
            <person name="Martino E."/>
            <person name="Morin E."/>
            <person name="Grelet G."/>
            <person name="Kuo A."/>
            <person name="Kohler A."/>
            <person name="Daghino S."/>
            <person name="Barry K."/>
            <person name="Choi C."/>
            <person name="Cichocki N."/>
            <person name="Clum A."/>
            <person name="Copeland A."/>
            <person name="Hainaut M."/>
            <person name="Haridas S."/>
            <person name="Labutti K."/>
            <person name="Lindquist E."/>
            <person name="Lipzen A."/>
            <person name="Khouja H.-R."/>
            <person name="Murat C."/>
            <person name="Ohm R."/>
            <person name="Olson A."/>
            <person name="Spatafora J."/>
            <person name="Veneault-Fourrey C."/>
            <person name="Henrissat B."/>
            <person name="Grigoriev I."/>
            <person name="Martin F."/>
            <person name="Perotto S."/>
        </authorList>
    </citation>
    <scope>NUCLEOTIDE SEQUENCE [LARGE SCALE GENOMIC DNA]</scope>
    <source>
        <strain evidence="2 3">F</strain>
    </source>
</reference>
<gene>
    <name evidence="2" type="ORF">L207DRAFT_562146</name>
</gene>
<feature type="region of interest" description="Disordered" evidence="1">
    <location>
        <begin position="1"/>
        <end position="35"/>
    </location>
</feature>
<dbReference type="InterPro" id="IPR021858">
    <property type="entry name" value="Fun_TF"/>
</dbReference>
<accession>A0A2J6S238</accession>
<dbReference type="AlphaFoldDB" id="A0A2J6S238"/>
<dbReference type="PANTHER" id="PTHR37540">
    <property type="entry name" value="TRANSCRIPTION FACTOR (ACR-2), PUTATIVE-RELATED-RELATED"/>
    <property type="match status" value="1"/>
</dbReference>
<evidence type="ECO:0000313" key="2">
    <source>
        <dbReference type="EMBL" id="PMD44826.1"/>
    </source>
</evidence>
<protein>
    <recommendedName>
        <fullName evidence="4">Transcription factor domain-containing protein</fullName>
    </recommendedName>
</protein>
<dbReference type="STRING" id="1149755.A0A2J6S238"/>
<evidence type="ECO:0000256" key="1">
    <source>
        <dbReference type="SAM" id="MobiDB-lite"/>
    </source>
</evidence>
<dbReference type="EMBL" id="KZ613940">
    <property type="protein sequence ID" value="PMD44826.1"/>
    <property type="molecule type" value="Genomic_DNA"/>
</dbReference>
<organism evidence="2 3">
    <name type="scientific">Hyaloscypha variabilis (strain UAMH 11265 / GT02V1 / F)</name>
    <name type="common">Meliniomyces variabilis</name>
    <dbReference type="NCBI Taxonomy" id="1149755"/>
    <lineage>
        <taxon>Eukaryota</taxon>
        <taxon>Fungi</taxon>
        <taxon>Dikarya</taxon>
        <taxon>Ascomycota</taxon>
        <taxon>Pezizomycotina</taxon>
        <taxon>Leotiomycetes</taxon>
        <taxon>Helotiales</taxon>
        <taxon>Hyaloscyphaceae</taxon>
        <taxon>Hyaloscypha</taxon>
        <taxon>Hyaloscypha variabilis</taxon>
    </lineage>
</organism>
<feature type="compositionally biased region" description="Basic residues" evidence="1">
    <location>
        <begin position="14"/>
        <end position="27"/>
    </location>
</feature>
<dbReference type="Pfam" id="PF11951">
    <property type="entry name" value="Fungal_trans_2"/>
    <property type="match status" value="1"/>
</dbReference>
<sequence length="596" mass="67450">MAEFQGLQPARTPQVRRRLPKRSKPKQRHVEGTETFRNSAVQNEIVNIFKVAIPGISNADDKSDLPEPLESRTFEFVTITSQPSTMSQNGTSKQVRTQAMRDYLRKQNKEAITGVPEIVSAVTLEKPSQYKGRFKLNTWTHKAKKKSTNSRKTKSQNVEIVELEVPSQALVTQGASVGLEDQTWQGINAGQFPNSVVSINRRLDPFDTLAIQLGPHSEKILTHFNAERNFWSFVQVDPALFHSILYLVALHFDLRNGVQDSSVCLYHGGEAFRIINERLADVNGVLSDQTIGAVAMLVNKENLNGRYELSQVHMKGLETMIWKRGGILTLKGVFRRIITWCDFCYSTVWNRAPLFPRIPPVSPPTVSLPIQLPNPPHQPRTHTQLDPNTLSTTSSILPSIITSLRTLSSSLDPINIEFLNRLEASTQIYNLEYDILLLNSSTSYSLAQELIPLKIAAHLYLWLVIRELPPSSQILMTVIQRLQTSLNTEVMAWWNDTWERKLWLLWILFMGAVAGNGKAERFWFIEEMAGLCRDLGMSGVEGPTGLRDYLGRVVLQDIFFEWHLNAVWEDVVLFGEVGLPVDVEAFEGSFEDAVWN</sequence>
<keyword evidence="3" id="KW-1185">Reference proteome</keyword>
<dbReference type="OrthoDB" id="4158087at2759"/>
<name>A0A2J6S238_HYAVF</name>
<proteinExistence type="predicted"/>
<dbReference type="Proteomes" id="UP000235786">
    <property type="component" value="Unassembled WGS sequence"/>
</dbReference>
<evidence type="ECO:0000313" key="3">
    <source>
        <dbReference type="Proteomes" id="UP000235786"/>
    </source>
</evidence>